<evidence type="ECO:0000256" key="1">
    <source>
        <dbReference type="ARBA" id="ARBA00007447"/>
    </source>
</evidence>
<evidence type="ECO:0008006" key="11">
    <source>
        <dbReference type="Google" id="ProtNLM"/>
    </source>
</evidence>
<dbReference type="InterPro" id="IPR001461">
    <property type="entry name" value="Aspartic_peptidase_A1"/>
</dbReference>
<evidence type="ECO:0000256" key="6">
    <source>
        <dbReference type="ARBA" id="ARBA00023145"/>
    </source>
</evidence>
<dbReference type="EMBL" id="WRPA01000019">
    <property type="protein sequence ID" value="MXR70422.1"/>
    <property type="molecule type" value="Genomic_DNA"/>
</dbReference>
<gene>
    <name evidence="9" type="ORF">GNT65_17325</name>
</gene>
<dbReference type="PANTHER" id="PTHR47965:SF12">
    <property type="entry name" value="ASPARTIC PROTEINASE 3-RELATED"/>
    <property type="match status" value="1"/>
</dbReference>
<feature type="domain" description="Peptidase A2" evidence="7">
    <location>
        <begin position="37"/>
        <end position="78"/>
    </location>
</feature>
<evidence type="ECO:0000259" key="7">
    <source>
        <dbReference type="PROSITE" id="PS50175"/>
    </source>
</evidence>
<dbReference type="SUPFAM" id="SSF50630">
    <property type="entry name" value="Acid proteases"/>
    <property type="match status" value="1"/>
</dbReference>
<accession>A0A6L7I1M6</accession>
<proteinExistence type="inferred from homology"/>
<reference evidence="9 10" key="1">
    <citation type="submission" date="2019-12" db="EMBL/GenBank/DDBJ databases">
        <title>Shewanella insulae sp. nov., isolated from a tidal flat.</title>
        <authorList>
            <person name="Yoon J.-H."/>
        </authorList>
    </citation>
    <scope>NUCLEOTIDE SEQUENCE [LARGE SCALE GENOMIC DNA]</scope>
    <source>
        <strain evidence="9 10">JBTF-M18</strain>
    </source>
</reference>
<evidence type="ECO:0000313" key="10">
    <source>
        <dbReference type="Proteomes" id="UP000474778"/>
    </source>
</evidence>
<dbReference type="PROSITE" id="PS00141">
    <property type="entry name" value="ASP_PROTEASE"/>
    <property type="match status" value="2"/>
</dbReference>
<feature type="domain" description="Peptidase A1" evidence="8">
    <location>
        <begin position="24"/>
        <end position="555"/>
    </location>
</feature>
<dbReference type="Proteomes" id="UP000474778">
    <property type="component" value="Unassembled WGS sequence"/>
</dbReference>
<dbReference type="RefSeq" id="WP_160798450.1">
    <property type="nucleotide sequence ID" value="NZ_WRPA01000019.1"/>
</dbReference>
<protein>
    <recommendedName>
        <fullName evidence="11">A1 family peptidase</fullName>
    </recommendedName>
</protein>
<comment type="similarity">
    <text evidence="1">Belongs to the peptidase A1 family.</text>
</comment>
<sequence>MSSTANAPRTLKVPLVNVYAKGGYSAQLRIGAEKHPLNLILDTGSSTLVVSGSDYVEERDSALTPTSFAQEVLYGIGGWDGPVVYTRVGIREDAIDFDLHDDHVPHAHHPIVLEQCPVAVVSSLAQETSFADADGILGLAYDGLNKVYDLKDYFNHYGIAPALTHPWPFDEEIHLCSQHYHPILTDAILTEANRDFSMVQTSGNSSATQDTGAQWHQATETSFNSEDLRQFKRFLRTQPTNALPPYFSNLTSHGLTPNKFAFFARRSSIHVASQEVLTPNTANEFAFLGQDPLNQGWLILGGGEEHTELYRGEFKTIAVIENKYYNVNLVGMSIGDNEMIPSLLTQSIEEQGEQGLEEQAAETKSDTAQLDDSLSDTSALCPDGQHLHTHGVHICDTMRGQSNAIIDTGASAIVLTRHLFDALTQTLEAINPHFIEQIAPFKDIAFQQTGIDMADLQLELWPDLTFYFVGPRNEHDAAPTCDAPDCPPGCEPIAIRVTPKHYWQINTPTQGKACFKLLSQLPNWPDQSILGLPLMSAYYVVFDRSVDDKGVIRFAEQKPLNISEAQHAR</sequence>
<evidence type="ECO:0000256" key="4">
    <source>
        <dbReference type="ARBA" id="ARBA00022750"/>
    </source>
</evidence>
<dbReference type="InterPro" id="IPR033121">
    <property type="entry name" value="PEPTIDASE_A1"/>
</dbReference>
<dbReference type="PROSITE" id="PS51767">
    <property type="entry name" value="PEPTIDASE_A1"/>
    <property type="match status" value="1"/>
</dbReference>
<evidence type="ECO:0000259" key="8">
    <source>
        <dbReference type="PROSITE" id="PS51767"/>
    </source>
</evidence>
<evidence type="ECO:0000313" key="9">
    <source>
        <dbReference type="EMBL" id="MXR70422.1"/>
    </source>
</evidence>
<dbReference type="GO" id="GO:0004190">
    <property type="term" value="F:aspartic-type endopeptidase activity"/>
    <property type="evidence" value="ECO:0007669"/>
    <property type="project" value="UniProtKB-KW"/>
</dbReference>
<evidence type="ECO:0000256" key="3">
    <source>
        <dbReference type="ARBA" id="ARBA00022729"/>
    </source>
</evidence>
<dbReference type="Pfam" id="PF00026">
    <property type="entry name" value="Asp"/>
    <property type="match status" value="1"/>
</dbReference>
<keyword evidence="2" id="KW-0645">Protease</keyword>
<keyword evidence="6" id="KW-0865">Zymogen</keyword>
<dbReference type="InterPro" id="IPR021109">
    <property type="entry name" value="Peptidase_aspartic_dom_sf"/>
</dbReference>
<dbReference type="PANTHER" id="PTHR47965">
    <property type="entry name" value="ASPARTYL PROTEASE-RELATED"/>
    <property type="match status" value="1"/>
</dbReference>
<organism evidence="9 10">
    <name type="scientific">Shewanella insulae</name>
    <dbReference type="NCBI Taxonomy" id="2681496"/>
    <lineage>
        <taxon>Bacteria</taxon>
        <taxon>Pseudomonadati</taxon>
        <taxon>Pseudomonadota</taxon>
        <taxon>Gammaproteobacteria</taxon>
        <taxon>Alteromonadales</taxon>
        <taxon>Shewanellaceae</taxon>
        <taxon>Shewanella</taxon>
    </lineage>
</organism>
<dbReference type="InterPro" id="IPR001995">
    <property type="entry name" value="Peptidase_A2_cat"/>
</dbReference>
<dbReference type="AlphaFoldDB" id="A0A6L7I1M6"/>
<keyword evidence="10" id="KW-1185">Reference proteome</keyword>
<dbReference type="GO" id="GO:0006508">
    <property type="term" value="P:proteolysis"/>
    <property type="evidence" value="ECO:0007669"/>
    <property type="project" value="UniProtKB-KW"/>
</dbReference>
<dbReference type="InterPro" id="IPR001969">
    <property type="entry name" value="Aspartic_peptidase_AS"/>
</dbReference>
<comment type="caution">
    <text evidence="9">The sequence shown here is derived from an EMBL/GenBank/DDBJ whole genome shotgun (WGS) entry which is preliminary data.</text>
</comment>
<keyword evidence="4" id="KW-0064">Aspartyl protease</keyword>
<dbReference type="Gene3D" id="2.40.70.10">
    <property type="entry name" value="Acid Proteases"/>
    <property type="match status" value="2"/>
</dbReference>
<name>A0A6L7I1M6_9GAMM</name>
<keyword evidence="5" id="KW-0378">Hydrolase</keyword>
<evidence type="ECO:0000256" key="2">
    <source>
        <dbReference type="ARBA" id="ARBA00022670"/>
    </source>
</evidence>
<dbReference type="PROSITE" id="PS50175">
    <property type="entry name" value="ASP_PROT_RETROV"/>
    <property type="match status" value="1"/>
</dbReference>
<keyword evidence="3" id="KW-0732">Signal</keyword>
<evidence type="ECO:0000256" key="5">
    <source>
        <dbReference type="ARBA" id="ARBA00022801"/>
    </source>
</evidence>